<feature type="domain" description="GT-D fold-like" evidence="1">
    <location>
        <begin position="5"/>
        <end position="220"/>
    </location>
</feature>
<dbReference type="EMBL" id="CP060696">
    <property type="protein sequence ID" value="QNO18933.1"/>
    <property type="molecule type" value="Genomic_DNA"/>
</dbReference>
<evidence type="ECO:0000259" key="1">
    <source>
        <dbReference type="Pfam" id="PF22882"/>
    </source>
</evidence>
<sequence>MATYLNETELFEKWKAIIDGTSPHASIRIGDGEAAVAAQKKILSMDFIQTVYPWVRANDINYCGVLLPNEDVRRKLVKALQQADFLGILSQTENWMFRPLADMVVKCYHLQPKSWFYAFDNYILSTKKEFYEYFQNKSVLLVGNKAKYLKKVLENRYGWNGIVGIVDCPDWRFLEIAEAEMNQYFYRVALVSAGVPGKMLTAHAKAAGNVGIDFGCGADLCLEADAAGLYAWEMKTGPKRNFVCE</sequence>
<dbReference type="InterPro" id="IPR049785">
    <property type="entry name" value="GT-D-like_firm"/>
</dbReference>
<dbReference type="RefSeq" id="WP_212508002.1">
    <property type="nucleotide sequence ID" value="NZ_CP060696.1"/>
</dbReference>
<evidence type="ECO:0000313" key="3">
    <source>
        <dbReference type="Proteomes" id="UP000516046"/>
    </source>
</evidence>
<evidence type="ECO:0000313" key="2">
    <source>
        <dbReference type="EMBL" id="QNO18933.1"/>
    </source>
</evidence>
<proteinExistence type="predicted"/>
<accession>A0A7G9WJS1</accession>
<keyword evidence="3" id="KW-1185">Reference proteome</keyword>
<dbReference type="Proteomes" id="UP000516046">
    <property type="component" value="Chromosome"/>
</dbReference>
<organism evidence="2 3">
    <name type="scientific">Caproicibacterium amylolyticum</name>
    <dbReference type="NCBI Taxonomy" id="2766537"/>
    <lineage>
        <taxon>Bacteria</taxon>
        <taxon>Bacillati</taxon>
        <taxon>Bacillota</taxon>
        <taxon>Clostridia</taxon>
        <taxon>Eubacteriales</taxon>
        <taxon>Oscillospiraceae</taxon>
        <taxon>Caproicibacterium</taxon>
    </lineage>
</organism>
<reference evidence="2 3" key="1">
    <citation type="submission" date="2020-08" db="EMBL/GenBank/DDBJ databases">
        <authorList>
            <person name="Ren C."/>
            <person name="Gu Y."/>
            <person name="Xu Y."/>
        </authorList>
    </citation>
    <scope>NUCLEOTIDE SEQUENCE [LARGE SCALE GENOMIC DNA]</scope>
    <source>
        <strain evidence="2 3">LBM18003</strain>
    </source>
</reference>
<dbReference type="AlphaFoldDB" id="A0A7G9WJS1"/>
<gene>
    <name evidence="2" type="ORF">H6X83_04715</name>
</gene>
<protein>
    <recommendedName>
        <fullName evidence="1">GT-D fold-like domain-containing protein</fullName>
    </recommendedName>
</protein>
<dbReference type="Pfam" id="PF22882">
    <property type="entry name" value="GT-D-like"/>
    <property type="match status" value="1"/>
</dbReference>
<dbReference type="InterPro" id="IPR055171">
    <property type="entry name" value="GT-D-like"/>
</dbReference>
<name>A0A7G9WJS1_9FIRM</name>
<dbReference type="NCBIfam" id="NF040628">
    <property type="entry name" value="GT-D_rel"/>
    <property type="match status" value="1"/>
</dbReference>
<dbReference type="KEGG" id="caml:H6X83_04715"/>